<dbReference type="AlphaFoldDB" id="A0A2U1E6N5"/>
<dbReference type="InterPro" id="IPR015422">
    <property type="entry name" value="PyrdxlP-dep_Trfase_small"/>
</dbReference>
<evidence type="ECO:0000313" key="3">
    <source>
        <dbReference type="Proteomes" id="UP000245793"/>
    </source>
</evidence>
<dbReference type="RefSeq" id="WP_116479536.1">
    <property type="nucleotide sequence ID" value="NZ_QEKV01000001.1"/>
</dbReference>
<evidence type="ECO:0000313" key="2">
    <source>
        <dbReference type="EMBL" id="PVY95608.1"/>
    </source>
</evidence>
<dbReference type="InterPro" id="IPR015421">
    <property type="entry name" value="PyrdxlP-dep_Trfase_major"/>
</dbReference>
<keyword evidence="3" id="KW-1185">Reference proteome</keyword>
<dbReference type="Proteomes" id="UP000245793">
    <property type="component" value="Unassembled WGS sequence"/>
</dbReference>
<dbReference type="PANTHER" id="PTHR42885">
    <property type="entry name" value="HISTIDINOL-PHOSPHATE AMINOTRANSFERASE-RELATED"/>
    <property type="match status" value="1"/>
</dbReference>
<dbReference type="EMBL" id="QEKV01000001">
    <property type="protein sequence ID" value="PVY95608.1"/>
    <property type="molecule type" value="Genomic_DNA"/>
</dbReference>
<reference evidence="2 3" key="1">
    <citation type="submission" date="2018-04" db="EMBL/GenBank/DDBJ databases">
        <title>Genomic Encyclopedia of Type Strains, Phase IV (KMG-IV): sequencing the most valuable type-strain genomes for metagenomic binning, comparative biology and taxonomic classification.</title>
        <authorList>
            <person name="Goeker M."/>
        </authorList>
    </citation>
    <scope>NUCLEOTIDE SEQUENCE [LARGE SCALE GENOMIC DNA]</scope>
    <source>
        <strain evidence="2 3">DSM 20705</strain>
    </source>
</reference>
<accession>A0A2U1E6N5</accession>
<dbReference type="GO" id="GO:0030170">
    <property type="term" value="F:pyridoxal phosphate binding"/>
    <property type="evidence" value="ECO:0007669"/>
    <property type="project" value="InterPro"/>
</dbReference>
<dbReference type="Gene3D" id="3.40.640.10">
    <property type="entry name" value="Type I PLP-dependent aspartate aminotransferase-like (Major domain)"/>
    <property type="match status" value="1"/>
</dbReference>
<dbReference type="SUPFAM" id="SSF53383">
    <property type="entry name" value="PLP-dependent transferases"/>
    <property type="match status" value="1"/>
</dbReference>
<proteinExistence type="predicted"/>
<gene>
    <name evidence="2" type="ORF">C7381_101134</name>
</gene>
<comment type="caution">
    <text evidence="2">The sequence shown here is derived from an EMBL/GenBank/DDBJ whole genome shotgun (WGS) entry which is preliminary data.</text>
</comment>
<dbReference type="InterPro" id="IPR004839">
    <property type="entry name" value="Aminotransferase_I/II_large"/>
</dbReference>
<feature type="domain" description="Aminotransferase class I/classII large" evidence="1">
    <location>
        <begin position="17"/>
        <end position="337"/>
    </location>
</feature>
<dbReference type="InterPro" id="IPR015424">
    <property type="entry name" value="PyrdxlP-dep_Trfase"/>
</dbReference>
<dbReference type="Gene3D" id="3.90.1150.10">
    <property type="entry name" value="Aspartate Aminotransferase, domain 1"/>
    <property type="match status" value="1"/>
</dbReference>
<organism evidence="2 3">
    <name type="scientific">Ezakiella coagulans</name>
    <dbReference type="NCBI Taxonomy" id="46507"/>
    <lineage>
        <taxon>Bacteria</taxon>
        <taxon>Bacillati</taxon>
        <taxon>Bacillota</taxon>
        <taxon>Tissierellia</taxon>
        <taxon>Ezakiella</taxon>
    </lineage>
</organism>
<sequence length="344" mass="39219">MNKGHGANIFKYSKSGDLLDFSSNINPYGPTERVKKNIREHLDLIARYPDVSYGKLFDVLEKYLGVDKTHISLGNGAMEVIDATISLYENIVIFEPAFMEYEIRARVQKKNIKKINLDSSFKPNVHDLDFDLENTLVIITSPHNPSGVSLSKKEFDEIYEKVSNNGGAILMDEAFHEFSSVDYDLAKEISKYKNLFVVRAATKFFSLPGLRLGYLVSNFKNDIDNHIPTWSVSSLVENLGEDLLLDEEFIISSKAKLAKSRDKLFLELKKIDGIHPLPSDANYILIKTDFDNEMLFQNLLKKGILVRKCDNYANLGHQYIRVAVKKDEDNEKLLKALKEEKNGR</sequence>
<dbReference type="CDD" id="cd00609">
    <property type="entry name" value="AAT_like"/>
    <property type="match status" value="1"/>
</dbReference>
<dbReference type="Pfam" id="PF00155">
    <property type="entry name" value="Aminotran_1_2"/>
    <property type="match status" value="1"/>
</dbReference>
<name>A0A2U1E6N5_9FIRM</name>
<evidence type="ECO:0000259" key="1">
    <source>
        <dbReference type="Pfam" id="PF00155"/>
    </source>
</evidence>
<protein>
    <submittedName>
        <fullName evidence="2">L-threonine O-3-phosphate decarboxylase</fullName>
    </submittedName>
</protein>
<dbReference type="GO" id="GO:0003824">
    <property type="term" value="F:catalytic activity"/>
    <property type="evidence" value="ECO:0007669"/>
    <property type="project" value="UniProtKB-ARBA"/>
</dbReference>